<sequence>MCCFPAARVICQNPNCLSSSGQIHDAPKLTWLLDSRNERQGKPALTKGKNPTASLYRMYEYLVVGYTVGLRSEIEYFFNQSTWPVKAIPDPEDPDPACYAIIAVLTNYLAVTFIRLINRGLPWCCSAIIASAEAEAELRARKVVLPVQPPWAKAVRRLDEPITIPASSSEKPEDRFRSAEFLAVNIIAAEPHVVSAQS</sequence>
<gene>
    <name evidence="1" type="ORF">FMEXI_12242</name>
</gene>
<dbReference type="AlphaFoldDB" id="A0A8H5MKT4"/>
<comment type="caution">
    <text evidence="1">The sequence shown here is derived from an EMBL/GenBank/DDBJ whole genome shotgun (WGS) entry which is preliminary data.</text>
</comment>
<proteinExistence type="predicted"/>
<dbReference type="EMBL" id="JAAOAM010000351">
    <property type="protein sequence ID" value="KAF5532749.1"/>
    <property type="molecule type" value="Genomic_DNA"/>
</dbReference>
<dbReference type="Proteomes" id="UP000522262">
    <property type="component" value="Unassembled WGS sequence"/>
</dbReference>
<reference evidence="1 2" key="1">
    <citation type="submission" date="2020-05" db="EMBL/GenBank/DDBJ databases">
        <title>Identification and distribution of gene clusters putatively required for synthesis of sphingolipid metabolism inhibitors in phylogenetically diverse species of the filamentous fungus Fusarium.</title>
        <authorList>
            <person name="Kim H.-S."/>
            <person name="Busman M."/>
            <person name="Brown D.W."/>
            <person name="Divon H."/>
            <person name="Uhlig S."/>
            <person name="Proctor R.H."/>
        </authorList>
    </citation>
    <scope>NUCLEOTIDE SEQUENCE [LARGE SCALE GENOMIC DNA]</scope>
    <source>
        <strain evidence="1 2">NRRL 53147</strain>
    </source>
</reference>
<protein>
    <submittedName>
        <fullName evidence="1">Uncharacterized protein</fullName>
    </submittedName>
</protein>
<evidence type="ECO:0000313" key="1">
    <source>
        <dbReference type="EMBL" id="KAF5532749.1"/>
    </source>
</evidence>
<keyword evidence="2" id="KW-1185">Reference proteome</keyword>
<organism evidence="1 2">
    <name type="scientific">Fusarium mexicanum</name>
    <dbReference type="NCBI Taxonomy" id="751941"/>
    <lineage>
        <taxon>Eukaryota</taxon>
        <taxon>Fungi</taxon>
        <taxon>Dikarya</taxon>
        <taxon>Ascomycota</taxon>
        <taxon>Pezizomycotina</taxon>
        <taxon>Sordariomycetes</taxon>
        <taxon>Hypocreomycetidae</taxon>
        <taxon>Hypocreales</taxon>
        <taxon>Nectriaceae</taxon>
        <taxon>Fusarium</taxon>
        <taxon>Fusarium fujikuroi species complex</taxon>
    </lineage>
</organism>
<evidence type="ECO:0000313" key="2">
    <source>
        <dbReference type="Proteomes" id="UP000522262"/>
    </source>
</evidence>
<accession>A0A8H5MKT4</accession>
<name>A0A8H5MKT4_9HYPO</name>